<gene>
    <name evidence="1" type="ORF">MLAC_02000</name>
</gene>
<reference evidence="1 2" key="1">
    <citation type="journal article" date="2019" name="Emerg. Microbes Infect.">
        <title>Comprehensive subspecies identification of 175 nontuberculous mycobacteria species based on 7547 genomic profiles.</title>
        <authorList>
            <person name="Matsumoto Y."/>
            <person name="Kinjo T."/>
            <person name="Motooka D."/>
            <person name="Nabeya D."/>
            <person name="Jung N."/>
            <person name="Uechi K."/>
            <person name="Horii T."/>
            <person name="Iida T."/>
            <person name="Fujita J."/>
            <person name="Nakamura S."/>
        </authorList>
    </citation>
    <scope>NUCLEOTIDE SEQUENCE [LARGE SCALE GENOMIC DNA]</scope>
    <source>
        <strain evidence="1 2">JCM 15657</strain>
    </source>
</reference>
<name>A0A1X1YCB7_9MYCO</name>
<accession>A0A1X1YCB7</accession>
<keyword evidence="2" id="KW-1185">Reference proteome</keyword>
<evidence type="ECO:0000313" key="1">
    <source>
        <dbReference type="EMBL" id="BBX94906.1"/>
    </source>
</evidence>
<dbReference type="AlphaFoldDB" id="A0A1X1YCB7"/>
<organism evidence="1 2">
    <name type="scientific">Mycobacterium lacus</name>
    <dbReference type="NCBI Taxonomy" id="169765"/>
    <lineage>
        <taxon>Bacteria</taxon>
        <taxon>Bacillati</taxon>
        <taxon>Actinomycetota</taxon>
        <taxon>Actinomycetes</taxon>
        <taxon>Mycobacteriales</taxon>
        <taxon>Mycobacteriaceae</taxon>
        <taxon>Mycobacterium</taxon>
    </lineage>
</organism>
<dbReference type="SUPFAM" id="SSF56801">
    <property type="entry name" value="Acetyl-CoA synthetase-like"/>
    <property type="match status" value="1"/>
</dbReference>
<dbReference type="Pfam" id="PF13193">
    <property type="entry name" value="AMP-binding_C"/>
    <property type="match status" value="1"/>
</dbReference>
<dbReference type="KEGG" id="mlj:MLAC_02000"/>
<dbReference type="InterPro" id="IPR045851">
    <property type="entry name" value="AMP-bd_C_sf"/>
</dbReference>
<dbReference type="InterPro" id="IPR025110">
    <property type="entry name" value="AMP-bd_C"/>
</dbReference>
<evidence type="ECO:0000313" key="2">
    <source>
        <dbReference type="Proteomes" id="UP000466396"/>
    </source>
</evidence>
<sequence>MLQAHPAVKDCAVFGVPDAVDGKAVVAAVTTHAPVGAVVLVARVGEKLASYKGLSRVVFVADITRLPTGKVLRRVLEERHGCTSDS</sequence>
<protein>
    <submittedName>
        <fullName evidence="1">Uncharacterized protein</fullName>
    </submittedName>
</protein>
<proteinExistence type="predicted"/>
<dbReference type="STRING" id="169765.AWC15_01120"/>
<dbReference type="Gene3D" id="3.30.300.30">
    <property type="match status" value="1"/>
</dbReference>
<dbReference type="EMBL" id="AP022581">
    <property type="protein sequence ID" value="BBX94906.1"/>
    <property type="molecule type" value="Genomic_DNA"/>
</dbReference>
<dbReference type="Proteomes" id="UP000466396">
    <property type="component" value="Chromosome"/>
</dbReference>